<dbReference type="InterPro" id="IPR032466">
    <property type="entry name" value="Metal_Hydrolase"/>
</dbReference>
<dbReference type="PANTHER" id="PTHR10443">
    <property type="entry name" value="MICROSOMAL DIPEPTIDASE"/>
    <property type="match status" value="1"/>
</dbReference>
<dbReference type="SUPFAM" id="SSF51556">
    <property type="entry name" value="Metallo-dependent hydrolases"/>
    <property type="match status" value="1"/>
</dbReference>
<sequence>MIKRILLTVLGFALLVVICFFAFAPGIVEKMRNNVIGHDPYKVSDEAAALHATLTVGDWHADSLLWNRDLTKRGSYGQVDLPRLGEGNVAVQVFTAVTKSPMGLNYDENDADALDNITLLSIGQLWPVRTWGSIYERAMYQAEKLHKFELEDPDHLRIVTTEAELDEVLAARANGAPLVAGILGMEGAHPLEGDIAKMDRLWDAGYRLMGLTHFFDNEVAGSLHGQANHGLTDFGREVVAKAEADGWIIDLAHVSPQAAREVLEMTDVPLIVSHSGIHGHCAVKRNFEDDLIKDIAATGGVIGMGYWAEVACGDITPTGITRMIVAAIETVGEDHVSLGSDFDGSVETAFDTSELPALTSALLDAGLSEDQVRKVMGENMLRVLRARLN</sequence>
<proteinExistence type="predicted"/>
<reference evidence="1 2" key="1">
    <citation type="submission" date="2020-03" db="EMBL/GenBank/DDBJ databases">
        <title>Bacterial isolates of synthetic phycosphere.</title>
        <authorList>
            <person name="Fu H."/>
            <person name="Moran M.A."/>
        </authorList>
    </citation>
    <scope>NUCLEOTIDE SEQUENCE [LARGE SCALE GENOMIC DNA]</scope>
    <source>
        <strain evidence="1 2">HF1</strain>
    </source>
</reference>
<evidence type="ECO:0000313" key="1">
    <source>
        <dbReference type="EMBL" id="NIY71123.1"/>
    </source>
</evidence>
<protein>
    <submittedName>
        <fullName evidence="1">Amidohydrolase family protein</fullName>
    </submittedName>
</protein>
<dbReference type="PROSITE" id="PS51365">
    <property type="entry name" value="RENAL_DIPEPTIDASE_2"/>
    <property type="match status" value="1"/>
</dbReference>
<comment type="caution">
    <text evidence="1">The sequence shown here is derived from an EMBL/GenBank/DDBJ whole genome shotgun (WGS) entry which is preliminary data.</text>
</comment>
<accession>A0ABX0VT31</accession>
<name>A0ABX0VT31_9RHOB</name>
<evidence type="ECO:0000313" key="2">
    <source>
        <dbReference type="Proteomes" id="UP000709466"/>
    </source>
</evidence>
<dbReference type="Pfam" id="PF01244">
    <property type="entry name" value="Peptidase_M19"/>
    <property type="match status" value="1"/>
</dbReference>
<dbReference type="Proteomes" id="UP000709466">
    <property type="component" value="Unassembled WGS sequence"/>
</dbReference>
<gene>
    <name evidence="1" type="ORF">HCZ30_01590</name>
</gene>
<keyword evidence="2" id="KW-1185">Reference proteome</keyword>
<dbReference type="RefSeq" id="WP_167636008.1">
    <property type="nucleotide sequence ID" value="NZ_JAATOP010000001.1"/>
</dbReference>
<dbReference type="Gene3D" id="3.20.20.140">
    <property type="entry name" value="Metal-dependent hydrolases"/>
    <property type="match status" value="1"/>
</dbReference>
<dbReference type="PANTHER" id="PTHR10443:SF12">
    <property type="entry name" value="DIPEPTIDASE"/>
    <property type="match status" value="1"/>
</dbReference>
<dbReference type="EMBL" id="JAATOP010000001">
    <property type="protein sequence ID" value="NIY71123.1"/>
    <property type="molecule type" value="Genomic_DNA"/>
</dbReference>
<dbReference type="InterPro" id="IPR008257">
    <property type="entry name" value="Pept_M19"/>
</dbReference>
<organism evidence="1 2">
    <name type="scientific">Marivivens donghaensis</name>
    <dbReference type="NCBI Taxonomy" id="1699413"/>
    <lineage>
        <taxon>Bacteria</taxon>
        <taxon>Pseudomonadati</taxon>
        <taxon>Pseudomonadota</taxon>
        <taxon>Alphaproteobacteria</taxon>
        <taxon>Rhodobacterales</taxon>
        <taxon>Paracoccaceae</taxon>
        <taxon>Marivivens group</taxon>
        <taxon>Marivivens</taxon>
    </lineage>
</organism>